<feature type="transmembrane region" description="Helical" evidence="1">
    <location>
        <begin position="99"/>
        <end position="124"/>
    </location>
</feature>
<dbReference type="Proteomes" id="UP000014463">
    <property type="component" value="Unassembled WGS sequence"/>
</dbReference>
<feature type="transmembrane region" description="Helical" evidence="1">
    <location>
        <begin position="54"/>
        <end position="71"/>
    </location>
</feature>
<feature type="transmembrane region" description="Helical" evidence="1">
    <location>
        <begin position="7"/>
        <end position="34"/>
    </location>
</feature>
<sequence>MINLLNVFYIFSFIYLWFCVASLIVWFFFIFSNIKEMDFYFDSPDFPLRGYTGVWPWGMGRSLSYGVFLLFKNSGYIKRKRPVACKSIIINRIPFKIRFMVVFPIYTVMPCAVFLWISGSYIYIRDWFF</sequence>
<name>S2LED9_LITA3</name>
<evidence type="ECO:0000256" key="1">
    <source>
        <dbReference type="SAM" id="Phobius"/>
    </source>
</evidence>
<keyword evidence="1" id="KW-1133">Transmembrane helix</keyword>
<accession>S2LED9</accession>
<keyword evidence="1" id="KW-0812">Transmembrane</keyword>
<gene>
    <name evidence="2" type="ORF">L861_22745</name>
</gene>
<reference evidence="2 3" key="1">
    <citation type="journal article" date="2013" name="Genome Announc.">
        <title>Draft genome sequence of the moderately halophilic gammaproteobacterium Halomonas anticariensis FP35.</title>
        <authorList>
            <person name="Tahrioui A."/>
            <person name="Quesada E."/>
            <person name="Llamas I."/>
        </authorList>
    </citation>
    <scope>NUCLEOTIDE SEQUENCE [LARGE SCALE GENOMIC DNA]</scope>
    <source>
        <strain evidence="3">DSM 16096 / CECT 5854 / LMG 22089 / FP35</strain>
    </source>
</reference>
<evidence type="ECO:0000313" key="2">
    <source>
        <dbReference type="EMBL" id="EPC03131.1"/>
    </source>
</evidence>
<keyword evidence="3" id="KW-1185">Reference proteome</keyword>
<keyword evidence="1" id="KW-0472">Membrane</keyword>
<protein>
    <submittedName>
        <fullName evidence="2">Uncharacterized protein</fullName>
    </submittedName>
</protein>
<proteinExistence type="predicted"/>
<comment type="caution">
    <text evidence="2">The sequence shown here is derived from an EMBL/GenBank/DDBJ whole genome shotgun (WGS) entry which is preliminary data.</text>
</comment>
<dbReference type="AlphaFoldDB" id="S2LED9"/>
<dbReference type="EMBL" id="ASTJ01000022">
    <property type="protein sequence ID" value="EPC03131.1"/>
    <property type="molecule type" value="Genomic_DNA"/>
</dbReference>
<evidence type="ECO:0000313" key="3">
    <source>
        <dbReference type="Proteomes" id="UP000014463"/>
    </source>
</evidence>
<organism evidence="2 3">
    <name type="scientific">Litchfieldella anticariensis (strain DSM 16096 / CECT 5854 / CIP 108499 / LMG 22089 / FP35)</name>
    <name type="common">Halomonas anticariensis</name>
    <dbReference type="NCBI Taxonomy" id="1121939"/>
    <lineage>
        <taxon>Bacteria</taxon>
        <taxon>Pseudomonadati</taxon>
        <taxon>Pseudomonadota</taxon>
        <taxon>Gammaproteobacteria</taxon>
        <taxon>Oceanospirillales</taxon>
        <taxon>Halomonadaceae</taxon>
        <taxon>Litchfieldella</taxon>
    </lineage>
</organism>